<reference evidence="4" key="1">
    <citation type="submission" date="2020-02" db="EMBL/GenBank/DDBJ databases">
        <authorList>
            <person name="Meier V. D."/>
        </authorList>
    </citation>
    <scope>NUCLEOTIDE SEQUENCE</scope>
    <source>
        <strain evidence="4">AVDCRST_MAG93</strain>
    </source>
</reference>
<keyword evidence="1 2" id="KW-0378">Hydrolase</keyword>
<dbReference type="PANTHER" id="PTHR35561">
    <property type="entry name" value="RNA 2',3'-CYCLIC PHOSPHODIESTERASE"/>
    <property type="match status" value="1"/>
</dbReference>
<dbReference type="GO" id="GO:0008664">
    <property type="term" value="F:RNA 2',3'-cyclic 3'-phosphodiesterase activity"/>
    <property type="evidence" value="ECO:0007669"/>
    <property type="project" value="UniProtKB-EC"/>
</dbReference>
<dbReference type="Gene3D" id="3.90.1140.10">
    <property type="entry name" value="Cyclic phosphodiesterase"/>
    <property type="match status" value="1"/>
</dbReference>
<dbReference type="EMBL" id="CADCTR010001939">
    <property type="protein sequence ID" value="CAA9321155.1"/>
    <property type="molecule type" value="Genomic_DNA"/>
</dbReference>
<feature type="short sequence motif" description="HXTX 2" evidence="2">
    <location>
        <begin position="127"/>
        <end position="130"/>
    </location>
</feature>
<comment type="catalytic activity">
    <reaction evidence="2">
        <text>a 3'-end 2',3'-cyclophospho-ribonucleotide-RNA + H2O = a 3'-end 2'-phospho-ribonucleotide-RNA + H(+)</text>
        <dbReference type="Rhea" id="RHEA:11828"/>
        <dbReference type="Rhea" id="RHEA-COMP:10464"/>
        <dbReference type="Rhea" id="RHEA-COMP:17353"/>
        <dbReference type="ChEBI" id="CHEBI:15377"/>
        <dbReference type="ChEBI" id="CHEBI:15378"/>
        <dbReference type="ChEBI" id="CHEBI:83064"/>
        <dbReference type="ChEBI" id="CHEBI:173113"/>
        <dbReference type="EC" id="3.1.4.58"/>
    </reaction>
</comment>
<dbReference type="GO" id="GO:0004113">
    <property type="term" value="F:2',3'-cyclic-nucleotide 3'-phosphodiesterase activity"/>
    <property type="evidence" value="ECO:0007669"/>
    <property type="project" value="InterPro"/>
</dbReference>
<dbReference type="AlphaFoldDB" id="A0A6J4L311"/>
<dbReference type="InterPro" id="IPR009097">
    <property type="entry name" value="Cyclic_Pdiesterase"/>
</dbReference>
<dbReference type="InterPro" id="IPR004175">
    <property type="entry name" value="RNA_CPDase"/>
</dbReference>
<dbReference type="InterPro" id="IPR014051">
    <property type="entry name" value="Phosphoesterase_HXTX"/>
</dbReference>
<sequence>MRLFIALNLPAELRARIATDVLAPLRAQLPGVRWVREETMHITLAFLGERSAAAAHEAHAAVQKIAASRHPFGVSLTGLGVFPSPARPRVVWLGLADAAPMHELYGALGRDRVRLELPAEERAYHPHVTLGRVPPHAGREVSARLAPALSAVQFEALVTFSSLDLMHSELTPKGPRYTTLLAALLTRLEDI</sequence>
<organism evidence="4">
    <name type="scientific">uncultured Chloroflexia bacterium</name>
    <dbReference type="NCBI Taxonomy" id="1672391"/>
    <lineage>
        <taxon>Bacteria</taxon>
        <taxon>Bacillati</taxon>
        <taxon>Chloroflexota</taxon>
        <taxon>Chloroflexia</taxon>
        <taxon>environmental samples</taxon>
    </lineage>
</organism>
<proteinExistence type="inferred from homology"/>
<evidence type="ECO:0000256" key="1">
    <source>
        <dbReference type="ARBA" id="ARBA00022801"/>
    </source>
</evidence>
<comment type="function">
    <text evidence="2">Hydrolyzes RNA 2',3'-cyclic phosphodiester to an RNA 2'-phosphomonoester.</text>
</comment>
<comment type="similarity">
    <text evidence="2">Belongs to the 2H phosphoesterase superfamily. ThpR family.</text>
</comment>
<keyword evidence="4" id="KW-0436">Ligase</keyword>
<accession>A0A6J4L311</accession>
<feature type="domain" description="Phosphoesterase HXTX" evidence="3">
    <location>
        <begin position="20"/>
        <end position="92"/>
    </location>
</feature>
<dbReference type="Pfam" id="PF02834">
    <property type="entry name" value="LigT_PEase"/>
    <property type="match status" value="2"/>
</dbReference>
<feature type="domain" description="Phosphoesterase HXTX" evidence="3">
    <location>
        <begin position="102"/>
        <end position="177"/>
    </location>
</feature>
<feature type="active site" description="Proton acceptor" evidence="2">
    <location>
        <position position="127"/>
    </location>
</feature>
<name>A0A6J4L311_9CHLR</name>
<dbReference type="SUPFAM" id="SSF55144">
    <property type="entry name" value="LigT-like"/>
    <property type="match status" value="1"/>
</dbReference>
<evidence type="ECO:0000256" key="2">
    <source>
        <dbReference type="HAMAP-Rule" id="MF_01940"/>
    </source>
</evidence>
<dbReference type="GO" id="GO:0016874">
    <property type="term" value="F:ligase activity"/>
    <property type="evidence" value="ECO:0007669"/>
    <property type="project" value="UniProtKB-KW"/>
</dbReference>
<feature type="active site" description="Proton donor" evidence="2">
    <location>
        <position position="41"/>
    </location>
</feature>
<dbReference type="PANTHER" id="PTHR35561:SF1">
    <property type="entry name" value="RNA 2',3'-CYCLIC PHOSPHODIESTERASE"/>
    <property type="match status" value="1"/>
</dbReference>
<gene>
    <name evidence="4" type="ORF">AVDCRST_MAG93-5748</name>
</gene>
<feature type="short sequence motif" description="HXTX 1" evidence="2">
    <location>
        <begin position="41"/>
        <end position="44"/>
    </location>
</feature>
<evidence type="ECO:0000313" key="4">
    <source>
        <dbReference type="EMBL" id="CAA9321155.1"/>
    </source>
</evidence>
<evidence type="ECO:0000259" key="3">
    <source>
        <dbReference type="Pfam" id="PF02834"/>
    </source>
</evidence>
<dbReference type="EC" id="3.1.4.58" evidence="2"/>
<protein>
    <recommendedName>
        <fullName evidence="2">RNA 2',3'-cyclic phosphodiesterase</fullName>
        <shortName evidence="2">RNA 2',3'-CPDase</shortName>
        <ecNumber evidence="2">3.1.4.58</ecNumber>
    </recommendedName>
</protein>
<dbReference type="HAMAP" id="MF_01940">
    <property type="entry name" value="RNA_CPDase"/>
    <property type="match status" value="1"/>
</dbReference>
<dbReference type="NCBIfam" id="TIGR02258">
    <property type="entry name" value="2_5_ligase"/>
    <property type="match status" value="1"/>
</dbReference>